<dbReference type="PANTHER" id="PTHR38118">
    <property type="entry name" value="ANCHORED CELL WALL PROTEIN 11-RELATED"/>
    <property type="match status" value="1"/>
</dbReference>
<evidence type="ECO:0000313" key="4">
    <source>
        <dbReference type="Proteomes" id="UP001303373"/>
    </source>
</evidence>
<dbReference type="AlphaFoldDB" id="A0AAQ3R9V3"/>
<evidence type="ECO:0000259" key="2">
    <source>
        <dbReference type="Pfam" id="PF24808"/>
    </source>
</evidence>
<evidence type="ECO:0000256" key="1">
    <source>
        <dbReference type="SAM" id="MobiDB-lite"/>
    </source>
</evidence>
<dbReference type="Pfam" id="PF24808">
    <property type="entry name" value="DUF7707"/>
    <property type="match status" value="1"/>
</dbReference>
<organism evidence="3 4">
    <name type="scientific">Acrodontium crateriforme</name>
    <dbReference type="NCBI Taxonomy" id="150365"/>
    <lineage>
        <taxon>Eukaryota</taxon>
        <taxon>Fungi</taxon>
        <taxon>Dikarya</taxon>
        <taxon>Ascomycota</taxon>
        <taxon>Pezizomycotina</taxon>
        <taxon>Dothideomycetes</taxon>
        <taxon>Dothideomycetidae</taxon>
        <taxon>Mycosphaerellales</taxon>
        <taxon>Teratosphaeriaceae</taxon>
        <taxon>Acrodontium</taxon>
    </lineage>
</organism>
<feature type="region of interest" description="Disordered" evidence="1">
    <location>
        <begin position="196"/>
        <end position="242"/>
    </location>
</feature>
<keyword evidence="4" id="KW-1185">Reference proteome</keyword>
<evidence type="ECO:0000313" key="3">
    <source>
        <dbReference type="EMBL" id="WPH01141.1"/>
    </source>
</evidence>
<dbReference type="EMBL" id="CP138584">
    <property type="protein sequence ID" value="WPH01141.1"/>
    <property type="molecule type" value="Genomic_DNA"/>
</dbReference>
<dbReference type="PANTHER" id="PTHR38118:SF2">
    <property type="entry name" value="CDP-ALCOHOL PHOSPHATIDYLTRANSFERASE PROTEIN"/>
    <property type="match status" value="1"/>
</dbReference>
<name>A0AAQ3R9V3_9PEZI</name>
<sequence length="269" mass="27338">MLLSVATTAQSGGGLLLSNSHADPALATVAAPMRASAHRALSTPSIHCYVRISAIYLHQSLATTTTTITTALANMLFRALLAATAFTGLVSAQNATSTYTVDPNSVAATERATWCANQRTNCYSICGGQAYPNTCDDTTLAWTCTCTDGSKPNISDYQNTIPSLECNAWFSQCIAENTQDLAAQDQCKLVHCGTKAPNPDTSSTSDSSSATSTASGTGTTGSSTTSTAASGSGTAAASSTHGSDATVIGSQYGTGILASAFLALFGLAL</sequence>
<accession>A0AAQ3R9V3</accession>
<feature type="compositionally biased region" description="Low complexity" evidence="1">
    <location>
        <begin position="200"/>
        <end position="242"/>
    </location>
</feature>
<protein>
    <recommendedName>
        <fullName evidence="2">DUF7707 domain-containing protein</fullName>
    </recommendedName>
</protein>
<reference evidence="3 4" key="1">
    <citation type="submission" date="2023-11" db="EMBL/GenBank/DDBJ databases">
        <title>An acidophilic fungus is an integral part of prey digestion in a carnivorous sundew plant.</title>
        <authorList>
            <person name="Tsai I.J."/>
        </authorList>
    </citation>
    <scope>NUCLEOTIDE SEQUENCE [LARGE SCALE GENOMIC DNA]</scope>
    <source>
        <strain evidence="3">169a</strain>
    </source>
</reference>
<feature type="domain" description="DUF7707" evidence="2">
    <location>
        <begin position="99"/>
        <end position="196"/>
    </location>
</feature>
<dbReference type="Proteomes" id="UP001303373">
    <property type="component" value="Chromosome 5"/>
</dbReference>
<gene>
    <name evidence="3" type="ORF">R9X50_00397600</name>
</gene>
<dbReference type="InterPro" id="IPR056124">
    <property type="entry name" value="DUF7707"/>
</dbReference>
<proteinExistence type="predicted"/>